<evidence type="ECO:0000313" key="1">
    <source>
        <dbReference type="EMBL" id="KAG9218223.1"/>
    </source>
</evidence>
<evidence type="ECO:0000313" key="2">
    <source>
        <dbReference type="Proteomes" id="UP000824881"/>
    </source>
</evidence>
<keyword evidence="2" id="KW-1185">Reference proteome</keyword>
<dbReference type="Proteomes" id="UP000824881">
    <property type="component" value="Unassembled WGS sequence"/>
</dbReference>
<sequence>MLSRPLRSVFPKIASNFGVVNSRCGLTALPQEILEMVLAELDWREVLCIRATCKSLCAASRSRYVWRAQYQRLSDNYDTPLSAKDNTATYAELEHDTLHWARVQHNWVSKSKQPTSRLVCKCPAIQFYLIPGGRWLLANAMAPCLSVYDIDSTTGQHHVLIRPQDKREKRVDRFVVDEVNTNERLARLSIWKITDPPNGTLVAHQITSFNTYATQCCFTMDLRGNYFARPQLSSASASEQYTIRILPGKRIVGLGKEDIRIYAVESDFKPVSGKTSTPVGPPAVPLHTLALPGLKTHIRSPLHYDPLSNACLYLANAEAIVKLIIPYEDRPPAAVKYMPYTWDDNDSFCVLSSHRAYVQTRGRFSRRTAMLLAYGNEHCSKTWEVPEERDYIYGFLLLDDYSGRVVERTGRDNVFVTDY</sequence>
<organism evidence="1 2">
    <name type="scientific">Pleurotus cornucopiae</name>
    <name type="common">Cornucopia mushroom</name>
    <dbReference type="NCBI Taxonomy" id="5321"/>
    <lineage>
        <taxon>Eukaryota</taxon>
        <taxon>Fungi</taxon>
        <taxon>Dikarya</taxon>
        <taxon>Basidiomycota</taxon>
        <taxon>Agaricomycotina</taxon>
        <taxon>Agaricomycetes</taxon>
        <taxon>Agaricomycetidae</taxon>
        <taxon>Agaricales</taxon>
        <taxon>Pleurotineae</taxon>
        <taxon>Pleurotaceae</taxon>
        <taxon>Pleurotus</taxon>
    </lineage>
</organism>
<gene>
    <name evidence="1" type="ORF">CCMSSC00406_0005904</name>
</gene>
<protein>
    <submittedName>
        <fullName evidence="1">Uncharacterized protein</fullName>
    </submittedName>
</protein>
<proteinExistence type="predicted"/>
<dbReference type="EMBL" id="WQMT02000010">
    <property type="protein sequence ID" value="KAG9218223.1"/>
    <property type="molecule type" value="Genomic_DNA"/>
</dbReference>
<reference evidence="1 2" key="1">
    <citation type="journal article" date="2021" name="Appl. Environ. Microbiol.">
        <title>Genetic linkage and physical mapping for an oyster mushroom Pleurotus cornucopiae and QTL analysis for the trait cap color.</title>
        <authorList>
            <person name="Zhang Y."/>
            <person name="Gao W."/>
            <person name="Sonnenberg A."/>
            <person name="Chen Q."/>
            <person name="Zhang J."/>
            <person name="Huang C."/>
        </authorList>
    </citation>
    <scope>NUCLEOTIDE SEQUENCE [LARGE SCALE GENOMIC DNA]</scope>
    <source>
        <strain evidence="1">CCMSSC00406</strain>
    </source>
</reference>
<comment type="caution">
    <text evidence="1">The sequence shown here is derived from an EMBL/GenBank/DDBJ whole genome shotgun (WGS) entry which is preliminary data.</text>
</comment>
<accession>A0ACB7IKX5</accession>
<name>A0ACB7IKX5_PLECO</name>